<feature type="compositionally biased region" description="Basic and acidic residues" evidence="1">
    <location>
        <begin position="198"/>
        <end position="214"/>
    </location>
</feature>
<feature type="region of interest" description="Disordered" evidence="1">
    <location>
        <begin position="198"/>
        <end position="227"/>
    </location>
</feature>
<accession>A0A9D1S0U3</accession>
<dbReference type="AlphaFoldDB" id="A0A9D1S0U3"/>
<dbReference type="Proteomes" id="UP000824151">
    <property type="component" value="Unassembled WGS sequence"/>
</dbReference>
<dbReference type="InterPro" id="IPR018561">
    <property type="entry name" value="AosR"/>
</dbReference>
<dbReference type="EMBL" id="DXGD01000034">
    <property type="protein sequence ID" value="HIW98685.1"/>
    <property type="molecule type" value="Genomic_DNA"/>
</dbReference>
<gene>
    <name evidence="2" type="ORF">H9871_00925</name>
</gene>
<reference evidence="2" key="2">
    <citation type="submission" date="2021-04" db="EMBL/GenBank/DDBJ databases">
        <authorList>
            <person name="Gilroy R."/>
        </authorList>
    </citation>
    <scope>NUCLEOTIDE SEQUENCE</scope>
    <source>
        <strain evidence="2">ChiHejej3B27-3195</strain>
    </source>
</reference>
<protein>
    <submittedName>
        <fullName evidence="2">DUF2017 domain-containing protein</fullName>
    </submittedName>
</protein>
<proteinExistence type="predicted"/>
<evidence type="ECO:0000313" key="3">
    <source>
        <dbReference type="Proteomes" id="UP000824151"/>
    </source>
</evidence>
<evidence type="ECO:0000256" key="1">
    <source>
        <dbReference type="SAM" id="MobiDB-lite"/>
    </source>
</evidence>
<sequence length="270" mass="28719">MATAFRATSTGYRADLAAHERRVISSLCGDVIQFLESRDDAPVEPEAPQQEAGQDPEQGGAEVTGSTTHSGASDDADPVAQAEHSGGMDPSTFAHFSAELAGLDTPGEVLPPQDPALRRLLPDGSADPEEASQLRRLSESSLRASKAADLRLARMALESSPVALSEEQAPAFGRALNDVRLVLSVRLGIESQEDADALHDRVTRSRGSRKDAHASDSGQGPSSRSGTDDFMAEIYTFITWLQESLFQAMVDFLPEDTGPGEADDEGDAVR</sequence>
<organism evidence="2 3">
    <name type="scientific">Candidatus Nesterenkonia stercoripullorum</name>
    <dbReference type="NCBI Taxonomy" id="2838701"/>
    <lineage>
        <taxon>Bacteria</taxon>
        <taxon>Bacillati</taxon>
        <taxon>Actinomycetota</taxon>
        <taxon>Actinomycetes</taxon>
        <taxon>Micrococcales</taxon>
        <taxon>Micrococcaceae</taxon>
        <taxon>Nesterenkonia</taxon>
    </lineage>
</organism>
<name>A0A9D1S0U3_9MICC</name>
<comment type="caution">
    <text evidence="2">The sequence shown here is derived from an EMBL/GenBank/DDBJ whole genome shotgun (WGS) entry which is preliminary data.</text>
</comment>
<feature type="compositionally biased region" description="Polar residues" evidence="1">
    <location>
        <begin position="216"/>
        <end position="225"/>
    </location>
</feature>
<evidence type="ECO:0000313" key="2">
    <source>
        <dbReference type="EMBL" id="HIW98685.1"/>
    </source>
</evidence>
<reference evidence="2" key="1">
    <citation type="journal article" date="2021" name="PeerJ">
        <title>Extensive microbial diversity within the chicken gut microbiome revealed by metagenomics and culture.</title>
        <authorList>
            <person name="Gilroy R."/>
            <person name="Ravi A."/>
            <person name="Getino M."/>
            <person name="Pursley I."/>
            <person name="Horton D.L."/>
            <person name="Alikhan N.F."/>
            <person name="Baker D."/>
            <person name="Gharbi K."/>
            <person name="Hall N."/>
            <person name="Watson M."/>
            <person name="Adriaenssens E.M."/>
            <person name="Foster-Nyarko E."/>
            <person name="Jarju S."/>
            <person name="Secka A."/>
            <person name="Antonio M."/>
            <person name="Oren A."/>
            <person name="Chaudhuri R.R."/>
            <person name="La Ragione R."/>
            <person name="Hildebrand F."/>
            <person name="Pallen M.J."/>
        </authorList>
    </citation>
    <scope>NUCLEOTIDE SEQUENCE</scope>
    <source>
        <strain evidence="2">ChiHejej3B27-3195</strain>
    </source>
</reference>
<feature type="region of interest" description="Disordered" evidence="1">
    <location>
        <begin position="38"/>
        <end position="140"/>
    </location>
</feature>
<dbReference type="Pfam" id="PF09438">
    <property type="entry name" value="DUF2017"/>
    <property type="match status" value="1"/>
</dbReference>